<reference evidence="1 2" key="1">
    <citation type="submission" date="2014-11" db="EMBL/GenBank/DDBJ databases">
        <authorList>
            <person name="Zhu J."/>
            <person name="Qi W."/>
            <person name="Song R."/>
        </authorList>
    </citation>
    <scope>NUCLEOTIDE SEQUENCE [LARGE SCALE GENOMIC DNA]</scope>
</reference>
<dbReference type="VEuPathDB" id="CryptoDB:Vbra_7135"/>
<protein>
    <submittedName>
        <fullName evidence="1">Uncharacterized protein</fullName>
    </submittedName>
</protein>
<proteinExistence type="predicted"/>
<gene>
    <name evidence="1" type="ORF">Vbra_7135</name>
</gene>
<evidence type="ECO:0000313" key="1">
    <source>
        <dbReference type="EMBL" id="CEL94155.1"/>
    </source>
</evidence>
<dbReference type="InParanoid" id="A0A0G4EDW4"/>
<dbReference type="EMBL" id="CDMY01000209">
    <property type="protein sequence ID" value="CEL94155.1"/>
    <property type="molecule type" value="Genomic_DNA"/>
</dbReference>
<name>A0A0G4EDW4_VITBC</name>
<keyword evidence="2" id="KW-1185">Reference proteome</keyword>
<organism evidence="1 2">
    <name type="scientific">Vitrella brassicaformis (strain CCMP3155)</name>
    <dbReference type="NCBI Taxonomy" id="1169540"/>
    <lineage>
        <taxon>Eukaryota</taxon>
        <taxon>Sar</taxon>
        <taxon>Alveolata</taxon>
        <taxon>Colpodellida</taxon>
        <taxon>Vitrellaceae</taxon>
        <taxon>Vitrella</taxon>
    </lineage>
</organism>
<dbReference type="Proteomes" id="UP000041254">
    <property type="component" value="Unassembled WGS sequence"/>
</dbReference>
<evidence type="ECO:0000313" key="2">
    <source>
        <dbReference type="Proteomes" id="UP000041254"/>
    </source>
</evidence>
<accession>A0A0G4EDW4</accession>
<sequence length="145" mass="15726">MYYALPSPTNSSASSVCGFETEYHAAPAHGQMSGAALLDFIEALGWTDPLQQQELVNAMTTFRGRLTPVTGSSSTLRSAFEEVDDVEIFGISEDELAEDKPGEVPSLKISAKLTDKSETQCEAAAKFSWVNPFTWFAACLTPVYC</sequence>
<dbReference type="AlphaFoldDB" id="A0A0G4EDW4"/>